<feature type="transmembrane region" description="Helical" evidence="7">
    <location>
        <begin position="209"/>
        <end position="232"/>
    </location>
</feature>
<feature type="domain" description="Major facilitator superfamily (MFS) profile" evidence="8">
    <location>
        <begin position="4"/>
        <end position="385"/>
    </location>
</feature>
<evidence type="ECO:0000256" key="1">
    <source>
        <dbReference type="ARBA" id="ARBA00004127"/>
    </source>
</evidence>
<reference evidence="9 10" key="1">
    <citation type="submission" date="2015-05" db="EMBL/GenBank/DDBJ databases">
        <title>Photobacterium galathea sp. nov.</title>
        <authorList>
            <person name="Machado H."/>
            <person name="Gram L."/>
        </authorList>
    </citation>
    <scope>NUCLEOTIDE SEQUENCE [LARGE SCALE GENOMIC DNA]</scope>
    <source>
        <strain evidence="9 10">DSM 25995</strain>
    </source>
</reference>
<feature type="transmembrane region" description="Helical" evidence="7">
    <location>
        <begin position="356"/>
        <end position="375"/>
    </location>
</feature>
<feature type="transmembrane region" description="Helical" evidence="7">
    <location>
        <begin position="94"/>
        <end position="115"/>
    </location>
</feature>
<evidence type="ECO:0000256" key="6">
    <source>
        <dbReference type="ARBA" id="ARBA00023136"/>
    </source>
</evidence>
<dbReference type="GO" id="GO:0016020">
    <property type="term" value="C:membrane"/>
    <property type="evidence" value="ECO:0007669"/>
    <property type="project" value="TreeGrafter"/>
</dbReference>
<evidence type="ECO:0000256" key="3">
    <source>
        <dbReference type="ARBA" id="ARBA00022448"/>
    </source>
</evidence>
<protein>
    <submittedName>
        <fullName evidence="9">MFS transporter</fullName>
    </submittedName>
</protein>
<feature type="transmembrane region" description="Helical" evidence="7">
    <location>
        <begin position="159"/>
        <end position="178"/>
    </location>
</feature>
<dbReference type="PANTHER" id="PTHR23514">
    <property type="entry name" value="BYPASS OF STOP CODON PROTEIN 6"/>
    <property type="match status" value="1"/>
</dbReference>
<evidence type="ECO:0000256" key="7">
    <source>
        <dbReference type="SAM" id="Phobius"/>
    </source>
</evidence>
<keyword evidence="6 7" id="KW-0472">Membrane</keyword>
<dbReference type="RefSeq" id="WP_047873055.1">
    <property type="nucleotide sequence ID" value="NZ_BMYC01000014.1"/>
</dbReference>
<sequence>MLLLLIIIYLAFISLGLPDAVLGSAWPVMRHDLNASLAFAGAIALVVSAGTVISSLLSTQIIHRFGPGKVVAISVLMTALALLGFTFATEAWMIVLLAIPLGLGAGSVDAALNNFVALHYQSKHMNYLHSFWGVGATAGPLIMAMFLSQQAGWRDGYASLSYIQFALVAVLFLSLPLWQRVKHTDQSDDNADASPVSNRQALSIKGVKLQLLMFCAYCSLEAGTGLWAASYLTVEKGIAATDAAFWTAMYFLGITGGRFMCGFIADHFKGETLIRAGLLTILVGVIALLLPLPATMAQVGLILIGFGCAPIYPNTIHLTPQRFGKQASQAVIGLSMACAYVGTTLLPPLMGATMTTFSFALFPLLLLSFCMIMLVTTERLNRGANQEAASLSTATEQL</sequence>
<feature type="transmembrane region" description="Helical" evidence="7">
    <location>
        <begin position="244"/>
        <end position="265"/>
    </location>
</feature>
<feature type="transmembrane region" description="Helical" evidence="7">
    <location>
        <begin position="70"/>
        <end position="88"/>
    </location>
</feature>
<dbReference type="EMBL" id="LDOV01000009">
    <property type="protein sequence ID" value="KLV02305.1"/>
    <property type="molecule type" value="Genomic_DNA"/>
</dbReference>
<dbReference type="PATRIC" id="fig|754436.4.peg.836"/>
<dbReference type="Pfam" id="PF07690">
    <property type="entry name" value="MFS_1"/>
    <property type="match status" value="1"/>
</dbReference>
<dbReference type="PROSITE" id="PS50850">
    <property type="entry name" value="MFS"/>
    <property type="match status" value="1"/>
</dbReference>
<dbReference type="PANTHER" id="PTHR23514:SF3">
    <property type="entry name" value="BYPASS OF STOP CODON PROTEIN 6"/>
    <property type="match status" value="1"/>
</dbReference>
<dbReference type="AlphaFoldDB" id="A0A0J1GRF6"/>
<organism evidence="9 10">
    <name type="scientific">Photobacterium aphoticum</name>
    <dbReference type="NCBI Taxonomy" id="754436"/>
    <lineage>
        <taxon>Bacteria</taxon>
        <taxon>Pseudomonadati</taxon>
        <taxon>Pseudomonadota</taxon>
        <taxon>Gammaproteobacteria</taxon>
        <taxon>Vibrionales</taxon>
        <taxon>Vibrionaceae</taxon>
        <taxon>Photobacterium</taxon>
    </lineage>
</organism>
<comment type="subcellular location">
    <subcellularLocation>
        <location evidence="1">Endomembrane system</location>
        <topology evidence="1">Multi-pass membrane protein</topology>
    </subcellularLocation>
</comment>
<keyword evidence="10" id="KW-1185">Reference proteome</keyword>
<evidence type="ECO:0000256" key="5">
    <source>
        <dbReference type="ARBA" id="ARBA00022989"/>
    </source>
</evidence>
<evidence type="ECO:0000313" key="10">
    <source>
        <dbReference type="Proteomes" id="UP000036426"/>
    </source>
</evidence>
<comment type="caution">
    <text evidence="9">The sequence shown here is derived from an EMBL/GenBank/DDBJ whole genome shotgun (WGS) entry which is preliminary data.</text>
</comment>
<dbReference type="SUPFAM" id="SSF103473">
    <property type="entry name" value="MFS general substrate transporter"/>
    <property type="match status" value="1"/>
</dbReference>
<evidence type="ECO:0000313" key="9">
    <source>
        <dbReference type="EMBL" id="KLV02305.1"/>
    </source>
</evidence>
<comment type="similarity">
    <text evidence="2">Belongs to the major facilitator superfamily.</text>
</comment>
<dbReference type="InterPro" id="IPR011701">
    <property type="entry name" value="MFS"/>
</dbReference>
<feature type="transmembrane region" description="Helical" evidence="7">
    <location>
        <begin position="127"/>
        <end position="147"/>
    </location>
</feature>
<evidence type="ECO:0000259" key="8">
    <source>
        <dbReference type="PROSITE" id="PS50850"/>
    </source>
</evidence>
<accession>A0A0J1GRF6</accession>
<gene>
    <name evidence="9" type="ORF">ABT58_03940</name>
</gene>
<feature type="transmembrane region" description="Helical" evidence="7">
    <location>
        <begin position="296"/>
        <end position="318"/>
    </location>
</feature>
<keyword evidence="4 7" id="KW-0812">Transmembrane</keyword>
<evidence type="ECO:0000256" key="2">
    <source>
        <dbReference type="ARBA" id="ARBA00008335"/>
    </source>
</evidence>
<feature type="transmembrane region" description="Helical" evidence="7">
    <location>
        <begin position="272"/>
        <end position="290"/>
    </location>
</feature>
<keyword evidence="5 7" id="KW-1133">Transmembrane helix</keyword>
<name>A0A0J1GRF6_9GAMM</name>
<proteinExistence type="inferred from homology"/>
<dbReference type="GO" id="GO:0012505">
    <property type="term" value="C:endomembrane system"/>
    <property type="evidence" value="ECO:0007669"/>
    <property type="project" value="UniProtKB-SubCell"/>
</dbReference>
<dbReference type="InterPro" id="IPR051788">
    <property type="entry name" value="MFS_Transporter"/>
</dbReference>
<feature type="transmembrane region" description="Helical" evidence="7">
    <location>
        <begin position="330"/>
        <end position="350"/>
    </location>
</feature>
<dbReference type="OrthoDB" id="9795150at2"/>
<dbReference type="InterPro" id="IPR036259">
    <property type="entry name" value="MFS_trans_sf"/>
</dbReference>
<dbReference type="GO" id="GO:0022857">
    <property type="term" value="F:transmembrane transporter activity"/>
    <property type="evidence" value="ECO:0007669"/>
    <property type="project" value="InterPro"/>
</dbReference>
<dbReference type="InterPro" id="IPR020846">
    <property type="entry name" value="MFS_dom"/>
</dbReference>
<dbReference type="Proteomes" id="UP000036426">
    <property type="component" value="Unassembled WGS sequence"/>
</dbReference>
<keyword evidence="3" id="KW-0813">Transport</keyword>
<dbReference type="Gene3D" id="1.20.1250.20">
    <property type="entry name" value="MFS general substrate transporter like domains"/>
    <property type="match status" value="2"/>
</dbReference>
<evidence type="ECO:0000256" key="4">
    <source>
        <dbReference type="ARBA" id="ARBA00022692"/>
    </source>
</evidence>
<feature type="transmembrane region" description="Helical" evidence="7">
    <location>
        <begin position="35"/>
        <end position="58"/>
    </location>
</feature>